<reference evidence="1 2" key="1">
    <citation type="submission" date="2021-06" db="EMBL/GenBank/DDBJ databases">
        <title>Caerostris extrusa draft genome.</title>
        <authorList>
            <person name="Kono N."/>
            <person name="Arakawa K."/>
        </authorList>
    </citation>
    <scope>NUCLEOTIDE SEQUENCE [LARGE SCALE GENOMIC DNA]</scope>
</reference>
<gene>
    <name evidence="1" type="ORF">CEXT_371</name>
</gene>
<proteinExistence type="predicted"/>
<dbReference type="Proteomes" id="UP001054945">
    <property type="component" value="Unassembled WGS sequence"/>
</dbReference>
<comment type="caution">
    <text evidence="1">The sequence shown here is derived from an EMBL/GenBank/DDBJ whole genome shotgun (WGS) entry which is preliminary data.</text>
</comment>
<dbReference type="AlphaFoldDB" id="A0AAV4SK59"/>
<organism evidence="1 2">
    <name type="scientific">Caerostris extrusa</name>
    <name type="common">Bark spider</name>
    <name type="synonym">Caerostris bankana</name>
    <dbReference type="NCBI Taxonomy" id="172846"/>
    <lineage>
        <taxon>Eukaryota</taxon>
        <taxon>Metazoa</taxon>
        <taxon>Ecdysozoa</taxon>
        <taxon>Arthropoda</taxon>
        <taxon>Chelicerata</taxon>
        <taxon>Arachnida</taxon>
        <taxon>Araneae</taxon>
        <taxon>Araneomorphae</taxon>
        <taxon>Entelegynae</taxon>
        <taxon>Araneoidea</taxon>
        <taxon>Araneidae</taxon>
        <taxon>Caerostris</taxon>
    </lineage>
</organism>
<evidence type="ECO:0000313" key="2">
    <source>
        <dbReference type="Proteomes" id="UP001054945"/>
    </source>
</evidence>
<name>A0AAV4SK59_CAEEX</name>
<accession>A0AAV4SK59</accession>
<protein>
    <submittedName>
        <fullName evidence="1">Uncharacterized protein</fullName>
    </submittedName>
</protein>
<dbReference type="EMBL" id="BPLR01009628">
    <property type="protein sequence ID" value="GIY33369.1"/>
    <property type="molecule type" value="Genomic_DNA"/>
</dbReference>
<evidence type="ECO:0000313" key="1">
    <source>
        <dbReference type="EMBL" id="GIY33369.1"/>
    </source>
</evidence>
<keyword evidence="2" id="KW-1185">Reference proteome</keyword>
<sequence>MDGCFICGGNSRPAELSCRAATAHECVVAERAAVNIPFSFSERSRSSVCSWPASKQRHKRVVSHEKKYLMANAGVLFFIAWMI</sequence>